<proteinExistence type="predicted"/>
<evidence type="ECO:0000313" key="2">
    <source>
        <dbReference type="EMBL" id="NVM94216.1"/>
    </source>
</evidence>
<sequence>MMYRWAGTGWGIGAWLAMAAVMLLVWGAVAVAVVLLVRGSCPGRGGLAPRPPHHEAERILTERFAHGEIGEQEFLARRAALRRSD</sequence>
<keyword evidence="1" id="KW-1133">Transmembrane helix</keyword>
<protein>
    <submittedName>
        <fullName evidence="2">SHOCT domain-containing protein</fullName>
    </submittedName>
</protein>
<evidence type="ECO:0000256" key="1">
    <source>
        <dbReference type="SAM" id="Phobius"/>
    </source>
</evidence>
<dbReference type="RefSeq" id="WP_176633941.1">
    <property type="nucleotide sequence ID" value="NZ_JAAMFM010000004.1"/>
</dbReference>
<accession>A0A7Y7IG14</accession>
<dbReference type="EMBL" id="JAAMFM010000004">
    <property type="protein sequence ID" value="NVM94216.1"/>
    <property type="molecule type" value="Genomic_DNA"/>
</dbReference>
<keyword evidence="1" id="KW-0472">Membrane</keyword>
<keyword evidence="3" id="KW-1185">Reference proteome</keyword>
<keyword evidence="1" id="KW-0812">Transmembrane</keyword>
<dbReference type="AlphaFoldDB" id="A0A7Y7IG14"/>
<name>A0A7Y7IG14_9MICC</name>
<evidence type="ECO:0000313" key="3">
    <source>
        <dbReference type="Proteomes" id="UP000543556"/>
    </source>
</evidence>
<gene>
    <name evidence="2" type="ORF">G6034_04690</name>
</gene>
<reference evidence="2 3" key="1">
    <citation type="submission" date="2020-02" db="EMBL/GenBank/DDBJ databases">
        <title>Genome sequence of strain AETb3-4.</title>
        <authorList>
            <person name="Gao J."/>
            <person name="Zhang X."/>
        </authorList>
    </citation>
    <scope>NUCLEOTIDE SEQUENCE [LARGE SCALE GENOMIC DNA]</scope>
    <source>
        <strain evidence="2 3">AETb3-4</strain>
    </source>
</reference>
<comment type="caution">
    <text evidence="2">The sequence shown here is derived from an EMBL/GenBank/DDBJ whole genome shotgun (WGS) entry which is preliminary data.</text>
</comment>
<dbReference type="Proteomes" id="UP000543556">
    <property type="component" value="Unassembled WGS sequence"/>
</dbReference>
<feature type="transmembrane region" description="Helical" evidence="1">
    <location>
        <begin position="12"/>
        <end position="37"/>
    </location>
</feature>
<organism evidence="2 3">
    <name type="scientific">Arthrobacter wenxiniae</name>
    <dbReference type="NCBI Taxonomy" id="2713570"/>
    <lineage>
        <taxon>Bacteria</taxon>
        <taxon>Bacillati</taxon>
        <taxon>Actinomycetota</taxon>
        <taxon>Actinomycetes</taxon>
        <taxon>Micrococcales</taxon>
        <taxon>Micrococcaceae</taxon>
        <taxon>Arthrobacter</taxon>
    </lineage>
</organism>